<accession>A0A6P4ZGY9</accession>
<gene>
    <name evidence="3" type="primary">LOC109474488</name>
</gene>
<name>A0A6P4ZGY9_BRABE</name>
<evidence type="ECO:0000256" key="1">
    <source>
        <dbReference type="SAM" id="SignalP"/>
    </source>
</evidence>
<reference evidence="3" key="1">
    <citation type="submission" date="2025-08" db="UniProtKB">
        <authorList>
            <consortium name="RefSeq"/>
        </authorList>
    </citation>
    <scope>IDENTIFICATION</scope>
    <source>
        <tissue evidence="3">Gonad</tissue>
    </source>
</reference>
<proteinExistence type="predicted"/>
<dbReference type="RefSeq" id="XP_019630337.1">
    <property type="nucleotide sequence ID" value="XM_019774778.1"/>
</dbReference>
<keyword evidence="1" id="KW-0732">Signal</keyword>
<protein>
    <submittedName>
        <fullName evidence="3">Coiled-coil domain-containing protein 3-like</fullName>
    </submittedName>
</protein>
<feature type="chain" id="PRO_5028072918" evidence="1">
    <location>
        <begin position="20"/>
        <end position="176"/>
    </location>
</feature>
<dbReference type="OrthoDB" id="10052742at2759"/>
<dbReference type="GeneID" id="109474488"/>
<evidence type="ECO:0000313" key="2">
    <source>
        <dbReference type="Proteomes" id="UP000515135"/>
    </source>
</evidence>
<sequence>MSYLLYFAVLLVVPTPSQGCSQPNGWRPKPLDQRVPLADIVVHAKVLNKTETPRFEHDWPDAYSGIMEVYCVMKGGPLPQNITVVEMGSIAGQCVSNDVDIDEEYILLLTRHDIDNTTFLADNVNVQAAVIPATQGNLEMVAVMCALPSFTFPLGDAGNAFCPIRPLECGAASHFE</sequence>
<dbReference type="Proteomes" id="UP000515135">
    <property type="component" value="Unplaced"/>
</dbReference>
<keyword evidence="2" id="KW-1185">Reference proteome</keyword>
<dbReference type="PANTHER" id="PTHR31663:SF6">
    <property type="entry name" value="COILED-COIL DOMAIN-CONTAINING PROTEIN 3-LIKE"/>
    <property type="match status" value="1"/>
</dbReference>
<evidence type="ECO:0000313" key="3">
    <source>
        <dbReference type="RefSeq" id="XP_019630337.1"/>
    </source>
</evidence>
<dbReference type="AlphaFoldDB" id="A0A6P4ZGY9"/>
<organism evidence="2 3">
    <name type="scientific">Branchiostoma belcheri</name>
    <name type="common">Amphioxus</name>
    <dbReference type="NCBI Taxonomy" id="7741"/>
    <lineage>
        <taxon>Eukaryota</taxon>
        <taxon>Metazoa</taxon>
        <taxon>Chordata</taxon>
        <taxon>Cephalochordata</taxon>
        <taxon>Leptocardii</taxon>
        <taxon>Amphioxiformes</taxon>
        <taxon>Branchiostomatidae</taxon>
        <taxon>Branchiostoma</taxon>
    </lineage>
</organism>
<dbReference type="InterPro" id="IPR040311">
    <property type="entry name" value="CCDC3"/>
</dbReference>
<feature type="signal peptide" evidence="1">
    <location>
        <begin position="1"/>
        <end position="19"/>
    </location>
</feature>
<dbReference type="KEGG" id="bbel:109474488"/>
<dbReference type="PANTHER" id="PTHR31663">
    <property type="entry name" value="COILED-COIL DOMAIN-CONTAINING PROTEIN 3"/>
    <property type="match status" value="1"/>
</dbReference>